<evidence type="ECO:0000256" key="2">
    <source>
        <dbReference type="SAM" id="MobiDB-lite"/>
    </source>
</evidence>
<dbReference type="GO" id="GO:0097363">
    <property type="term" value="F:protein O-acetylglucosaminyltransferase activity"/>
    <property type="evidence" value="ECO:0007669"/>
    <property type="project" value="TreeGrafter"/>
</dbReference>
<feature type="compositionally biased region" description="Basic and acidic residues" evidence="2">
    <location>
        <begin position="192"/>
        <end position="210"/>
    </location>
</feature>
<dbReference type="PANTHER" id="PTHR44366:SF1">
    <property type="entry name" value="UDP-N-ACETYLGLUCOSAMINE--PEPTIDE N-ACETYLGLUCOSAMINYLTRANSFERASE 110 KDA SUBUNIT"/>
    <property type="match status" value="1"/>
</dbReference>
<dbReference type="Pfam" id="PF24125">
    <property type="entry name" value="Cds6_C"/>
    <property type="match status" value="1"/>
</dbReference>
<dbReference type="RefSeq" id="WP_004179286.1">
    <property type="nucleotide sequence ID" value="NZ_CP021106.3"/>
</dbReference>
<dbReference type="OrthoDB" id="5294075at2"/>
<dbReference type="Proteomes" id="UP000012179">
    <property type="component" value="Chromosome"/>
</dbReference>
<dbReference type="PANTHER" id="PTHR44366">
    <property type="entry name" value="UDP-N-ACETYLGLUCOSAMINE--PEPTIDE N-ACETYLGLUCOSAMINYLTRANSFERASE 110 KDA SUBUNIT"/>
    <property type="match status" value="1"/>
</dbReference>
<keyword evidence="1" id="KW-0802">TPR repeat</keyword>
<evidence type="ECO:0000256" key="3">
    <source>
        <dbReference type="SAM" id="SignalP"/>
    </source>
</evidence>
<dbReference type="eggNOG" id="COG0457">
    <property type="taxonomic scope" value="Bacteria"/>
</dbReference>
<evidence type="ECO:0000256" key="1">
    <source>
        <dbReference type="PROSITE-ProRule" id="PRU00339"/>
    </source>
</evidence>
<feature type="chain" id="PRO_5010867291" evidence="3">
    <location>
        <begin position="30"/>
        <end position="341"/>
    </location>
</feature>
<dbReference type="EMBL" id="CP021106">
    <property type="protein sequence ID" value="ARO88457.1"/>
    <property type="molecule type" value="Genomic_DNA"/>
</dbReference>
<dbReference type="AlphaFoldDB" id="A0A1W6SRN5"/>
<sequence>MKTLNFRQTNAFMAACAAALLLATAATFADEGQEVAKLYKQGNLAKALEQAEAYLATKPGDAQMRFQKGLILTEQNRIAEATKVFASLSEDYPDLPEPHNNLAVLYASQGQYDKAKNALEAAIRTHPSYSTAHENLGDIYARMASQAYGKALQLDKSNTAAQTKLAMIKNLATMSRGIQPASLSASKSSDTGPEKIVEKARDKMPAKPAEKLVPGTPSLAEKPAAPDSGSKEILKAINAWAKAWSDKDATTYLAFYAGDFHTPPGTSRPAWEKSRRERIGKPKSIHVEITHPKVSFIDEAHARVSFKQSYHSDAIKSTTTKTLEMVKTGEEWLIQQEQVGR</sequence>
<dbReference type="KEGG" id="nlc:EBAPG3_012130"/>
<name>A0A1W6SRN5_9PROT</name>
<feature type="compositionally biased region" description="Polar residues" evidence="2">
    <location>
        <begin position="181"/>
        <end position="191"/>
    </location>
</feature>
<dbReference type="InterPro" id="IPR011990">
    <property type="entry name" value="TPR-like_helical_dom_sf"/>
</dbReference>
<evidence type="ECO:0000259" key="4">
    <source>
        <dbReference type="Pfam" id="PF24125"/>
    </source>
</evidence>
<keyword evidence="3" id="KW-0732">Signal</keyword>
<feature type="signal peptide" evidence="3">
    <location>
        <begin position="1"/>
        <end position="29"/>
    </location>
</feature>
<dbReference type="GO" id="GO:0006493">
    <property type="term" value="P:protein O-linked glycosylation"/>
    <property type="evidence" value="ECO:0007669"/>
    <property type="project" value="InterPro"/>
</dbReference>
<dbReference type="InterPro" id="IPR019734">
    <property type="entry name" value="TPR_rpt"/>
</dbReference>
<dbReference type="SUPFAM" id="SSF54427">
    <property type="entry name" value="NTF2-like"/>
    <property type="match status" value="1"/>
</dbReference>
<organism evidence="5 6">
    <name type="scientific">Nitrosospira lacus</name>
    <dbReference type="NCBI Taxonomy" id="1288494"/>
    <lineage>
        <taxon>Bacteria</taxon>
        <taxon>Pseudomonadati</taxon>
        <taxon>Pseudomonadota</taxon>
        <taxon>Betaproteobacteria</taxon>
        <taxon>Nitrosomonadales</taxon>
        <taxon>Nitrosomonadaceae</taxon>
        <taxon>Nitrosospira</taxon>
    </lineage>
</organism>
<feature type="repeat" description="TPR" evidence="1">
    <location>
        <begin position="96"/>
        <end position="129"/>
    </location>
</feature>
<gene>
    <name evidence="5" type="ORF">EBAPG3_012130</name>
</gene>
<dbReference type="InterPro" id="IPR056203">
    <property type="entry name" value="Cds6_C"/>
</dbReference>
<keyword evidence="6" id="KW-1185">Reference proteome</keyword>
<dbReference type="InterPro" id="IPR037919">
    <property type="entry name" value="OGT"/>
</dbReference>
<dbReference type="SMART" id="SM00028">
    <property type="entry name" value="TPR"/>
    <property type="match status" value="2"/>
</dbReference>
<dbReference type="Gene3D" id="1.25.40.10">
    <property type="entry name" value="Tetratricopeptide repeat domain"/>
    <property type="match status" value="1"/>
</dbReference>
<dbReference type="InterPro" id="IPR032710">
    <property type="entry name" value="NTF2-like_dom_sf"/>
</dbReference>
<evidence type="ECO:0000313" key="5">
    <source>
        <dbReference type="EMBL" id="ARO88457.1"/>
    </source>
</evidence>
<feature type="region of interest" description="Disordered" evidence="2">
    <location>
        <begin position="179"/>
        <end position="227"/>
    </location>
</feature>
<accession>A0A1W6SRN5</accession>
<feature type="domain" description="Cds6 C-terminal" evidence="4">
    <location>
        <begin position="233"/>
        <end position="337"/>
    </location>
</feature>
<protein>
    <submittedName>
        <fullName evidence="5">DUF4440 domain-containing protein</fullName>
    </submittedName>
</protein>
<dbReference type="Gene3D" id="3.10.450.50">
    <property type="match status" value="1"/>
</dbReference>
<evidence type="ECO:0000313" key="6">
    <source>
        <dbReference type="Proteomes" id="UP000012179"/>
    </source>
</evidence>
<reference evidence="5 6" key="1">
    <citation type="journal article" date="2015" name="Int. J. Syst. Evol. Microbiol.">
        <title>Nitrosospira lacus sp. nov., a psychrotolerant, ammonia-oxidizing bacterium from sandy lake sediment.</title>
        <authorList>
            <person name="Urakawa H."/>
            <person name="Garcia J.C."/>
            <person name="Nielsen J.L."/>
            <person name="Le V.Q."/>
            <person name="Kozlowski J.A."/>
            <person name="Stein L.Y."/>
            <person name="Lim C.K."/>
            <person name="Pommerening-Roser A."/>
            <person name="Martens-Habbena W."/>
            <person name="Stahl D.A."/>
            <person name="Klotz M.G."/>
        </authorList>
    </citation>
    <scope>NUCLEOTIDE SEQUENCE [LARGE SCALE GENOMIC DNA]</scope>
    <source>
        <strain evidence="5 6">APG3</strain>
    </source>
</reference>
<dbReference type="PROSITE" id="PS50005">
    <property type="entry name" value="TPR"/>
    <property type="match status" value="1"/>
</dbReference>
<proteinExistence type="predicted"/>
<dbReference type="SUPFAM" id="SSF48452">
    <property type="entry name" value="TPR-like"/>
    <property type="match status" value="1"/>
</dbReference>
<dbReference type="Pfam" id="PF13432">
    <property type="entry name" value="TPR_16"/>
    <property type="match status" value="2"/>
</dbReference>